<dbReference type="Gene3D" id="2.40.30.10">
    <property type="entry name" value="Translation factors"/>
    <property type="match status" value="1"/>
</dbReference>
<dbReference type="FunFam" id="2.40.30.10:FF:000029">
    <property type="entry name" value="116 kDa U5 small nuclear ribonucleoprotein component"/>
    <property type="match status" value="1"/>
</dbReference>
<dbReference type="AlphaFoldDB" id="A0A226EKL2"/>
<dbReference type="InterPro" id="IPR031950">
    <property type="entry name" value="EFTUD2_N"/>
</dbReference>
<dbReference type="OMA" id="YIFRPIR"/>
<gene>
    <name evidence="9" type="ORF">Fcan01_07793</name>
</gene>
<dbReference type="InterPro" id="IPR035647">
    <property type="entry name" value="EFG_III/V"/>
</dbReference>
<evidence type="ECO:0000256" key="2">
    <source>
        <dbReference type="ARBA" id="ARBA00022664"/>
    </source>
</evidence>
<dbReference type="InterPro" id="IPR014721">
    <property type="entry name" value="Ribsml_uS5_D2-typ_fold_subgr"/>
</dbReference>
<organism evidence="9 10">
    <name type="scientific">Folsomia candida</name>
    <name type="common">Springtail</name>
    <dbReference type="NCBI Taxonomy" id="158441"/>
    <lineage>
        <taxon>Eukaryota</taxon>
        <taxon>Metazoa</taxon>
        <taxon>Ecdysozoa</taxon>
        <taxon>Arthropoda</taxon>
        <taxon>Hexapoda</taxon>
        <taxon>Collembola</taxon>
        <taxon>Entomobryomorpha</taxon>
        <taxon>Isotomoidea</taxon>
        <taxon>Isotomidae</taxon>
        <taxon>Proisotominae</taxon>
        <taxon>Folsomia</taxon>
    </lineage>
</organism>
<name>A0A226EKL2_FOLCA</name>
<dbReference type="FunFam" id="3.30.230.10:FF:000009">
    <property type="entry name" value="116 kDa U5 small nuclear ribonucleoprotein component"/>
    <property type="match status" value="1"/>
</dbReference>
<dbReference type="Pfam" id="PF03764">
    <property type="entry name" value="EFG_IV"/>
    <property type="match status" value="1"/>
</dbReference>
<dbReference type="PANTHER" id="PTHR42908">
    <property type="entry name" value="TRANSLATION ELONGATION FACTOR-RELATED"/>
    <property type="match status" value="1"/>
</dbReference>
<dbReference type="InterPro" id="IPR035655">
    <property type="entry name" value="U5-116kDa_C"/>
</dbReference>
<keyword evidence="10" id="KW-1185">Reference proteome</keyword>
<dbReference type="CDD" id="cd16264">
    <property type="entry name" value="snRNP_III"/>
    <property type="match status" value="1"/>
</dbReference>
<dbReference type="EMBL" id="LNIX01000003">
    <property type="protein sequence ID" value="OXA57748.1"/>
    <property type="molecule type" value="Genomic_DNA"/>
</dbReference>
<keyword evidence="5" id="KW-0508">mRNA splicing</keyword>
<dbReference type="Gene3D" id="3.30.70.240">
    <property type="match status" value="1"/>
</dbReference>
<keyword evidence="4" id="KW-0342">GTP-binding</keyword>
<evidence type="ECO:0000259" key="8">
    <source>
        <dbReference type="PROSITE" id="PS51722"/>
    </source>
</evidence>
<dbReference type="FunFam" id="3.40.50.300:FF:000646">
    <property type="entry name" value="U5 small nuclear ribonucleoprotein component"/>
    <property type="match status" value="1"/>
</dbReference>
<evidence type="ECO:0000256" key="4">
    <source>
        <dbReference type="ARBA" id="ARBA00023134"/>
    </source>
</evidence>
<dbReference type="Proteomes" id="UP000198287">
    <property type="component" value="Unassembled WGS sequence"/>
</dbReference>
<dbReference type="PRINTS" id="PR00315">
    <property type="entry name" value="ELONGATNFCT"/>
</dbReference>
<dbReference type="InterPro" id="IPR009000">
    <property type="entry name" value="Transl_B-barrel_sf"/>
</dbReference>
<dbReference type="PANTHER" id="PTHR42908:SF6">
    <property type="entry name" value="116 KDA U5 SMALL NUCLEAR RIBONUCLEOPROTEIN COMPONENT"/>
    <property type="match status" value="1"/>
</dbReference>
<dbReference type="SUPFAM" id="SSF54980">
    <property type="entry name" value="EF-G C-terminal domain-like"/>
    <property type="match status" value="2"/>
</dbReference>
<dbReference type="InterPro" id="IPR005517">
    <property type="entry name" value="Transl_elong_EFG/EF2_IV"/>
</dbReference>
<dbReference type="CDD" id="cd04167">
    <property type="entry name" value="Snu114p"/>
    <property type="match status" value="1"/>
</dbReference>
<dbReference type="SMART" id="SM00889">
    <property type="entry name" value="EFG_IV"/>
    <property type="match status" value="1"/>
</dbReference>
<dbReference type="GO" id="GO:0003924">
    <property type="term" value="F:GTPase activity"/>
    <property type="evidence" value="ECO:0007669"/>
    <property type="project" value="InterPro"/>
</dbReference>
<dbReference type="PROSITE" id="PS51722">
    <property type="entry name" value="G_TR_2"/>
    <property type="match status" value="1"/>
</dbReference>
<dbReference type="SUPFAM" id="SSF52540">
    <property type="entry name" value="P-loop containing nucleoside triphosphate hydrolases"/>
    <property type="match status" value="1"/>
</dbReference>
<comment type="caution">
    <text evidence="9">The sequence shown here is derived from an EMBL/GenBank/DDBJ whole genome shotgun (WGS) entry which is preliminary data.</text>
</comment>
<dbReference type="SUPFAM" id="SSF50447">
    <property type="entry name" value="Translation proteins"/>
    <property type="match status" value="1"/>
</dbReference>
<feature type="compositionally biased region" description="Acidic residues" evidence="7">
    <location>
        <begin position="17"/>
        <end position="46"/>
    </location>
</feature>
<dbReference type="CDD" id="cd01683">
    <property type="entry name" value="EF2_IV_snRNP"/>
    <property type="match status" value="1"/>
</dbReference>
<dbReference type="OrthoDB" id="364892at2759"/>
<dbReference type="GO" id="GO:0071007">
    <property type="term" value="C:U2-type catalytic step 2 spliceosome"/>
    <property type="evidence" value="ECO:0007669"/>
    <property type="project" value="TreeGrafter"/>
</dbReference>
<dbReference type="Gene3D" id="3.30.230.10">
    <property type="match status" value="1"/>
</dbReference>
<evidence type="ECO:0000313" key="9">
    <source>
        <dbReference type="EMBL" id="OXA57748.1"/>
    </source>
</evidence>
<dbReference type="FunFam" id="3.30.70.240:FF:000004">
    <property type="entry name" value="116 kDa U5 small nuclear ribonucleoprotein"/>
    <property type="match status" value="1"/>
</dbReference>
<dbReference type="STRING" id="158441.A0A226EKL2"/>
<comment type="subcellular location">
    <subcellularLocation>
        <location evidence="1">Nucleus</location>
    </subcellularLocation>
</comment>
<dbReference type="InterPro" id="IPR004161">
    <property type="entry name" value="EFTu-like_2"/>
</dbReference>
<sequence>MDGDLYDEFGNYIGPDLDSEEEEEEDQHDDERDFDDDDMDQDEVREEEPSMTSTAVVLHEDKKYYPSALEIYGPDVETIVQEEDAQPLTEPIIKPVRKIKFEHVEKELPQTTYDMEFLADMMDNSSLIRNVGLVGHLHHGKTSFTDCLMEQTHPDLQLNPNLDKALVRYTDTLCTEQDRGVTIKSMPITFLMQDTKAKSYLLNVMDTPGHVNFSDEVTAAMRLCDGIVLFVDAAEGVMLNTERILKHAVQEKLAVTLCINKIDRLIFELKLPPQDAYYKIKHIIEEVNALLCLYTGDSNEDFPILSPSAGNVCFASSLYSICFTLKSFASMYADVYGDINIKAFAERLWGDVYFSPKTRKFTKKPPTAASQRSFVEFILEPVYKIFSHVVGDVDQCLTSLCEELGIRLTKEESKLNIRPLLRLIFQRFLGSFSGFVDMVAEHVPSPSDNARNKMVHAYTGPLDSDIGDDILNCDPEGTLIVHSTKMYPTEDCVCFHVFGRIFSGTLHANQSVRVLGENYSLADEEDSRVLNVGRLWIYEARYKIEVNRVPAGNWVLIEGIDQSVVKTCTITSSKTKDDLYIFRPLRFNTQSIIKIAVEPVNPSELPKMLDGLRKVNKSYPLVSTKVEESGEHVILGTGELYLDCVMHDLRKMYSEIDIKVADPVVSFCETVVETSSLKCFAETPNKKNKLTMIAEPLEKGLAEDIESEVVSIGWNKKRLGEFFQTKYDWDLLAARSIWSFGPDTNGPNILVDDTLPSEVDKTLLNNVKDSIVQGFQWGTREGPLCEEPIRNVKFKILDALISSEPIHRGGGQVIPTARRVAYSAFLMATPRLMEPYLFVEVVAPADCVSAVYTVLARRRGHVTQDSPVPGSPLYTIKAFVPAIDSFGFETDMRTHTQGQAFCLSVFHHWQMVPGDPLDKSIIIKPLEPQPATHLAREFMIKTRRRKGLSEDVAINKFFDDPMLLELAKQDVMLNYPM</sequence>
<dbReference type="Pfam" id="PF03144">
    <property type="entry name" value="GTP_EFTU_D2"/>
    <property type="match status" value="1"/>
</dbReference>
<evidence type="ECO:0000256" key="1">
    <source>
        <dbReference type="ARBA" id="ARBA00004123"/>
    </source>
</evidence>
<dbReference type="CDD" id="cd04098">
    <property type="entry name" value="eEF2_C_snRNP"/>
    <property type="match status" value="1"/>
</dbReference>
<dbReference type="InterPro" id="IPR000795">
    <property type="entry name" value="T_Tr_GTP-bd_dom"/>
</dbReference>
<feature type="region of interest" description="Disordered" evidence="7">
    <location>
        <begin position="1"/>
        <end position="54"/>
    </location>
</feature>
<proteinExistence type="predicted"/>
<dbReference type="Gene3D" id="3.90.1430.10">
    <property type="entry name" value="Yeast translation eEF2 (G' domain)"/>
    <property type="match status" value="1"/>
</dbReference>
<evidence type="ECO:0000256" key="6">
    <source>
        <dbReference type="ARBA" id="ARBA00023242"/>
    </source>
</evidence>
<dbReference type="SMART" id="SM00838">
    <property type="entry name" value="EFG_C"/>
    <property type="match status" value="1"/>
</dbReference>
<dbReference type="FunFam" id="3.30.70.870:FF:000002">
    <property type="entry name" value="Translation elongation factor 2"/>
    <property type="match status" value="1"/>
</dbReference>
<evidence type="ECO:0000256" key="5">
    <source>
        <dbReference type="ARBA" id="ARBA00023187"/>
    </source>
</evidence>
<dbReference type="GO" id="GO:0046540">
    <property type="term" value="C:U4/U6 x U5 tri-snRNP complex"/>
    <property type="evidence" value="ECO:0007669"/>
    <property type="project" value="TreeGrafter"/>
</dbReference>
<keyword evidence="3" id="KW-0547">Nucleotide-binding</keyword>
<dbReference type="GO" id="GO:0005525">
    <property type="term" value="F:GTP binding"/>
    <property type="evidence" value="ECO:0007669"/>
    <property type="project" value="UniProtKB-KW"/>
</dbReference>
<evidence type="ECO:0000256" key="7">
    <source>
        <dbReference type="SAM" id="MobiDB-lite"/>
    </source>
</evidence>
<dbReference type="InterPro" id="IPR044121">
    <property type="entry name" value="Snu114_GTP-bd"/>
</dbReference>
<dbReference type="Pfam" id="PF16004">
    <property type="entry name" value="EFTUD2"/>
    <property type="match status" value="1"/>
</dbReference>
<dbReference type="Pfam" id="PF00679">
    <property type="entry name" value="EFG_C"/>
    <property type="match status" value="1"/>
</dbReference>
<reference evidence="9 10" key="1">
    <citation type="submission" date="2015-12" db="EMBL/GenBank/DDBJ databases">
        <title>The genome of Folsomia candida.</title>
        <authorList>
            <person name="Faddeeva A."/>
            <person name="Derks M.F."/>
            <person name="Anvar Y."/>
            <person name="Smit S."/>
            <person name="Van Straalen N."/>
            <person name="Roelofs D."/>
        </authorList>
    </citation>
    <scope>NUCLEOTIDE SEQUENCE [LARGE SCALE GENOMIC DNA]</scope>
    <source>
        <strain evidence="9 10">VU population</strain>
        <tissue evidence="9">Whole body</tissue>
    </source>
</reference>
<dbReference type="NCBIfam" id="TIGR00231">
    <property type="entry name" value="small_GTP"/>
    <property type="match status" value="1"/>
</dbReference>
<keyword evidence="2" id="KW-0507">mRNA processing</keyword>
<dbReference type="GO" id="GO:0005829">
    <property type="term" value="C:cytosol"/>
    <property type="evidence" value="ECO:0007669"/>
    <property type="project" value="TreeGrafter"/>
</dbReference>
<dbReference type="GO" id="GO:0000398">
    <property type="term" value="P:mRNA splicing, via spliceosome"/>
    <property type="evidence" value="ECO:0007669"/>
    <property type="project" value="TreeGrafter"/>
</dbReference>
<accession>A0A226EKL2</accession>
<dbReference type="InterPro" id="IPR005225">
    <property type="entry name" value="Small_GTP-bd"/>
</dbReference>
<dbReference type="InterPro" id="IPR000640">
    <property type="entry name" value="EFG_V-like"/>
</dbReference>
<dbReference type="Pfam" id="PF00009">
    <property type="entry name" value="GTP_EFTU"/>
    <property type="match status" value="1"/>
</dbReference>
<evidence type="ECO:0000313" key="10">
    <source>
        <dbReference type="Proteomes" id="UP000198287"/>
    </source>
</evidence>
<dbReference type="SUPFAM" id="SSF54211">
    <property type="entry name" value="Ribosomal protein S5 domain 2-like"/>
    <property type="match status" value="1"/>
</dbReference>
<protein>
    <recommendedName>
        <fullName evidence="8">Tr-type G domain-containing protein</fullName>
    </recommendedName>
</protein>
<dbReference type="GO" id="GO:0030623">
    <property type="term" value="F:U5 snRNA binding"/>
    <property type="evidence" value="ECO:0007669"/>
    <property type="project" value="TreeGrafter"/>
</dbReference>
<dbReference type="CDD" id="cd04090">
    <property type="entry name" value="EF2_II_snRNP"/>
    <property type="match status" value="1"/>
</dbReference>
<keyword evidence="6" id="KW-0539">Nucleus</keyword>
<dbReference type="Gene3D" id="3.40.50.300">
    <property type="entry name" value="P-loop containing nucleotide triphosphate hydrolases"/>
    <property type="match status" value="1"/>
</dbReference>
<feature type="domain" description="Tr-type G" evidence="8">
    <location>
        <begin position="126"/>
        <end position="336"/>
    </location>
</feature>
<dbReference type="FunFam" id="3.90.1430.10:FF:000001">
    <property type="entry name" value="116 kDa U5 small nuclear ribonucleoprotein component"/>
    <property type="match status" value="1"/>
</dbReference>
<dbReference type="Gene3D" id="3.30.70.870">
    <property type="entry name" value="Elongation Factor G (Translational Gtpase), domain 3"/>
    <property type="match status" value="1"/>
</dbReference>
<dbReference type="InterPro" id="IPR020568">
    <property type="entry name" value="Ribosomal_Su5_D2-typ_SF"/>
</dbReference>
<dbReference type="InterPro" id="IPR027417">
    <property type="entry name" value="P-loop_NTPase"/>
</dbReference>
<evidence type="ECO:0000256" key="3">
    <source>
        <dbReference type="ARBA" id="ARBA00022741"/>
    </source>
</evidence>